<proteinExistence type="predicted"/>
<organism evidence="2">
    <name type="scientific">Medicago truncatula</name>
    <name type="common">Barrel medic</name>
    <name type="synonym">Medicago tribuloides</name>
    <dbReference type="NCBI Taxonomy" id="3880"/>
    <lineage>
        <taxon>Eukaryota</taxon>
        <taxon>Viridiplantae</taxon>
        <taxon>Streptophyta</taxon>
        <taxon>Embryophyta</taxon>
        <taxon>Tracheophyta</taxon>
        <taxon>Spermatophyta</taxon>
        <taxon>Magnoliopsida</taxon>
        <taxon>eudicotyledons</taxon>
        <taxon>Gunneridae</taxon>
        <taxon>Pentapetalae</taxon>
        <taxon>rosids</taxon>
        <taxon>fabids</taxon>
        <taxon>Fabales</taxon>
        <taxon>Fabaceae</taxon>
        <taxon>Papilionoideae</taxon>
        <taxon>50 kb inversion clade</taxon>
        <taxon>NPAAA clade</taxon>
        <taxon>Hologalegina</taxon>
        <taxon>IRL clade</taxon>
        <taxon>Trifolieae</taxon>
        <taxon>Medicago</taxon>
    </lineage>
</organism>
<protein>
    <submittedName>
        <fullName evidence="2">Uncharacterized protein</fullName>
    </submittedName>
</protein>
<feature type="coiled-coil region" evidence="1">
    <location>
        <begin position="7"/>
        <end position="41"/>
    </location>
</feature>
<evidence type="ECO:0000256" key="1">
    <source>
        <dbReference type="SAM" id="Coils"/>
    </source>
</evidence>
<dbReference type="PANTHER" id="PTHR47357">
    <property type="entry name" value="COP1-INTERACTIVE PROTEIN 1"/>
    <property type="match status" value="1"/>
</dbReference>
<dbReference type="Proteomes" id="UP000265566">
    <property type="component" value="Chromosome 8"/>
</dbReference>
<sequence length="70" mass="8493">MNVTTIVVELKKRVEELEKLMEEKEEGMLNLGEEKREAIRQLCLRIDYHRERNDYLKEFISKTRRGQRAV</sequence>
<dbReference type="Gramene" id="rna50022">
    <property type="protein sequence ID" value="RHN43444.1"/>
    <property type="gene ID" value="gene50022"/>
</dbReference>
<gene>
    <name evidence="2" type="ORF">MtrunA17_Chr8g0387901</name>
</gene>
<dbReference type="AlphaFoldDB" id="A0A396GVC5"/>
<name>A0A396GVC5_MEDTR</name>
<reference evidence="2" key="1">
    <citation type="journal article" date="2018" name="Nat. Plants">
        <title>Whole-genome landscape of Medicago truncatula symbiotic genes.</title>
        <authorList>
            <person name="Pecrix Y."/>
            <person name="Gamas P."/>
            <person name="Carrere S."/>
        </authorList>
    </citation>
    <scope>NUCLEOTIDE SEQUENCE</scope>
    <source>
        <tissue evidence="2">Leaves</tissue>
    </source>
</reference>
<comment type="caution">
    <text evidence="2">The sequence shown here is derived from an EMBL/GenBank/DDBJ whole genome shotgun (WGS) entry which is preliminary data.</text>
</comment>
<evidence type="ECO:0000313" key="2">
    <source>
        <dbReference type="EMBL" id="RHN43444.1"/>
    </source>
</evidence>
<keyword evidence="1" id="KW-0175">Coiled coil</keyword>
<dbReference type="EMBL" id="PSQE01000008">
    <property type="protein sequence ID" value="RHN43444.1"/>
    <property type="molecule type" value="Genomic_DNA"/>
</dbReference>
<accession>A0A396GVC5</accession>
<dbReference type="PANTHER" id="PTHR47357:SF1">
    <property type="entry name" value="SPINDLE POLE BODY COMPONENT 110"/>
    <property type="match status" value="1"/>
</dbReference>